<keyword evidence="1" id="KW-0472">Membrane</keyword>
<dbReference type="GeneID" id="80351056"/>
<reference evidence="2 3" key="1">
    <citation type="submission" date="2020-08" db="EMBL/GenBank/DDBJ databases">
        <title>Genome Sequencing of Nocardia wallacei strain FMUON74 and assembly.</title>
        <authorList>
            <person name="Toyokawa M."/>
            <person name="Uesaka K."/>
        </authorList>
    </citation>
    <scope>NUCLEOTIDE SEQUENCE [LARGE SCALE GENOMIC DNA]</scope>
    <source>
        <strain evidence="2 3">FMUON74</strain>
    </source>
</reference>
<protein>
    <submittedName>
        <fullName evidence="2">Uncharacterized protein</fullName>
    </submittedName>
</protein>
<name>A0A7G1KWD7_9NOCA</name>
<accession>A0A7G1KWD7</accession>
<dbReference type="KEGG" id="nwl:NWFMUON74_66780"/>
<dbReference type="EMBL" id="AP023396">
    <property type="protein sequence ID" value="BCK58906.1"/>
    <property type="molecule type" value="Genomic_DNA"/>
</dbReference>
<feature type="transmembrane region" description="Helical" evidence="1">
    <location>
        <begin position="20"/>
        <end position="41"/>
    </location>
</feature>
<keyword evidence="3" id="KW-1185">Reference proteome</keyword>
<keyword evidence="1" id="KW-1133">Transmembrane helix</keyword>
<dbReference type="Proteomes" id="UP000516173">
    <property type="component" value="Chromosome"/>
</dbReference>
<evidence type="ECO:0000256" key="1">
    <source>
        <dbReference type="SAM" id="Phobius"/>
    </source>
</evidence>
<proteinExistence type="predicted"/>
<dbReference type="AlphaFoldDB" id="A0A7G1KWD7"/>
<gene>
    <name evidence="2" type="ORF">NWFMUON74_66780</name>
</gene>
<organism evidence="2 3">
    <name type="scientific">Nocardia wallacei</name>
    <dbReference type="NCBI Taxonomy" id="480035"/>
    <lineage>
        <taxon>Bacteria</taxon>
        <taxon>Bacillati</taxon>
        <taxon>Actinomycetota</taxon>
        <taxon>Actinomycetes</taxon>
        <taxon>Mycobacteriales</taxon>
        <taxon>Nocardiaceae</taxon>
        <taxon>Nocardia</taxon>
    </lineage>
</organism>
<evidence type="ECO:0000313" key="3">
    <source>
        <dbReference type="Proteomes" id="UP000516173"/>
    </source>
</evidence>
<dbReference type="RefSeq" id="WP_187685571.1">
    <property type="nucleotide sequence ID" value="NZ_AP023396.1"/>
</dbReference>
<evidence type="ECO:0000313" key="2">
    <source>
        <dbReference type="EMBL" id="BCK58906.1"/>
    </source>
</evidence>
<keyword evidence="1" id="KW-0812">Transmembrane</keyword>
<sequence>MTAQFFGGAWTQMELHDPDAAVAAVAFVAVPFASTAVPLWWRRRVTLRRAERPKVVRVPR</sequence>